<keyword evidence="4 9" id="KW-1133">Transmembrane helix</keyword>
<dbReference type="GO" id="GO:0005247">
    <property type="term" value="F:voltage-gated chloride channel activity"/>
    <property type="evidence" value="ECO:0007669"/>
    <property type="project" value="TreeGrafter"/>
</dbReference>
<comment type="caution">
    <text evidence="9">Lacks conserved residue(s) required for the propagation of feature annotation.</text>
</comment>
<dbReference type="Gene3D" id="3.10.580.20">
    <property type="match status" value="1"/>
</dbReference>
<reference evidence="12" key="1">
    <citation type="journal article" date="2018" name="Nat. Microbiol.">
        <title>Leveraging single-cell genomics to expand the fungal tree of life.</title>
        <authorList>
            <person name="Ahrendt S.R."/>
            <person name="Quandt C.A."/>
            <person name="Ciobanu D."/>
            <person name="Clum A."/>
            <person name="Salamov A."/>
            <person name="Andreopoulos B."/>
            <person name="Cheng J.F."/>
            <person name="Woyke T."/>
            <person name="Pelin A."/>
            <person name="Henrissat B."/>
            <person name="Reynolds N.K."/>
            <person name="Benny G.L."/>
            <person name="Smith M.E."/>
            <person name="James T.Y."/>
            <person name="Grigoriev I.V."/>
        </authorList>
    </citation>
    <scope>NUCLEOTIDE SEQUENCE [LARGE SCALE GENOMIC DNA]</scope>
    <source>
        <strain evidence="12">RSA 1356</strain>
    </source>
</reference>
<dbReference type="SMART" id="SM00116">
    <property type="entry name" value="CBS"/>
    <property type="match status" value="2"/>
</dbReference>
<evidence type="ECO:0000259" key="10">
    <source>
        <dbReference type="PROSITE" id="PS51371"/>
    </source>
</evidence>
<evidence type="ECO:0000256" key="5">
    <source>
        <dbReference type="ARBA" id="ARBA00023065"/>
    </source>
</evidence>
<evidence type="ECO:0000313" key="11">
    <source>
        <dbReference type="EMBL" id="RKP08214.1"/>
    </source>
</evidence>
<feature type="transmembrane region" description="Helical" evidence="9">
    <location>
        <begin position="382"/>
        <end position="402"/>
    </location>
</feature>
<feature type="transmembrane region" description="Helical" evidence="9">
    <location>
        <begin position="36"/>
        <end position="59"/>
    </location>
</feature>
<evidence type="ECO:0000256" key="4">
    <source>
        <dbReference type="ARBA" id="ARBA00022989"/>
    </source>
</evidence>
<evidence type="ECO:0000256" key="3">
    <source>
        <dbReference type="ARBA" id="ARBA00022692"/>
    </source>
</evidence>
<organism evidence="11 12">
    <name type="scientific">Thamnocephalis sphaerospora</name>
    <dbReference type="NCBI Taxonomy" id="78915"/>
    <lineage>
        <taxon>Eukaryota</taxon>
        <taxon>Fungi</taxon>
        <taxon>Fungi incertae sedis</taxon>
        <taxon>Zoopagomycota</taxon>
        <taxon>Zoopagomycotina</taxon>
        <taxon>Zoopagomycetes</taxon>
        <taxon>Zoopagales</taxon>
        <taxon>Sigmoideomycetaceae</taxon>
        <taxon>Thamnocephalis</taxon>
    </lineage>
</organism>
<feature type="transmembrane region" description="Helical" evidence="9">
    <location>
        <begin position="114"/>
        <end position="138"/>
    </location>
</feature>
<feature type="transmembrane region" description="Helical" evidence="9">
    <location>
        <begin position="474"/>
        <end position="497"/>
    </location>
</feature>
<evidence type="ECO:0000256" key="2">
    <source>
        <dbReference type="ARBA" id="ARBA00022448"/>
    </source>
</evidence>
<dbReference type="GO" id="GO:0005794">
    <property type="term" value="C:Golgi apparatus"/>
    <property type="evidence" value="ECO:0007669"/>
    <property type="project" value="TreeGrafter"/>
</dbReference>
<feature type="domain" description="CBS" evidence="10">
    <location>
        <begin position="541"/>
        <end position="607"/>
    </location>
</feature>
<evidence type="ECO:0000256" key="6">
    <source>
        <dbReference type="ARBA" id="ARBA00023136"/>
    </source>
</evidence>
<protein>
    <recommendedName>
        <fullName evidence="9">Chloride channel protein</fullName>
    </recommendedName>
</protein>
<dbReference type="InterPro" id="IPR001807">
    <property type="entry name" value="ClC"/>
</dbReference>
<gene>
    <name evidence="11" type="ORF">THASP1DRAFT_15946</name>
</gene>
<dbReference type="GO" id="GO:0005769">
    <property type="term" value="C:early endosome"/>
    <property type="evidence" value="ECO:0007669"/>
    <property type="project" value="TreeGrafter"/>
</dbReference>
<dbReference type="PRINTS" id="PR00762">
    <property type="entry name" value="CLCHANNEL"/>
</dbReference>
<dbReference type="PANTHER" id="PTHR45711">
    <property type="entry name" value="CHLORIDE CHANNEL PROTEIN"/>
    <property type="match status" value="1"/>
</dbReference>
<evidence type="ECO:0000256" key="9">
    <source>
        <dbReference type="RuleBase" id="RU361221"/>
    </source>
</evidence>
<dbReference type="PANTHER" id="PTHR45711:SF6">
    <property type="entry name" value="CHLORIDE CHANNEL PROTEIN"/>
    <property type="match status" value="1"/>
</dbReference>
<dbReference type="SUPFAM" id="SSF54631">
    <property type="entry name" value="CBS-domain pair"/>
    <property type="match status" value="1"/>
</dbReference>
<feature type="domain" description="CBS" evidence="10">
    <location>
        <begin position="642"/>
        <end position="699"/>
    </location>
</feature>
<dbReference type="Pfam" id="PF00654">
    <property type="entry name" value="Voltage_CLC"/>
    <property type="match status" value="1"/>
</dbReference>
<dbReference type="InterPro" id="IPR000644">
    <property type="entry name" value="CBS_dom"/>
</dbReference>
<comment type="subcellular location">
    <subcellularLocation>
        <location evidence="1 9">Membrane</location>
        <topology evidence="1 9">Multi-pass membrane protein</topology>
    </subcellularLocation>
</comment>
<dbReference type="Proteomes" id="UP000271241">
    <property type="component" value="Unassembled WGS sequence"/>
</dbReference>
<dbReference type="OrthoDB" id="44789at2759"/>
<comment type="similarity">
    <text evidence="9">Belongs to the chloride channel (TC 2.A.49) family.</text>
</comment>
<dbReference type="Pfam" id="PF00571">
    <property type="entry name" value="CBS"/>
    <property type="match status" value="1"/>
</dbReference>
<name>A0A4P9XQ99_9FUNG</name>
<evidence type="ECO:0000256" key="8">
    <source>
        <dbReference type="PROSITE-ProRule" id="PRU00703"/>
    </source>
</evidence>
<keyword evidence="5 9" id="KW-0406">Ion transport</keyword>
<dbReference type="AlphaFoldDB" id="A0A4P9XQ99"/>
<keyword evidence="8" id="KW-0129">CBS domain</keyword>
<keyword evidence="6 9" id="KW-0472">Membrane</keyword>
<feature type="transmembrane region" description="Helical" evidence="9">
    <location>
        <begin position="150"/>
        <end position="175"/>
    </location>
</feature>
<dbReference type="InterPro" id="IPR046342">
    <property type="entry name" value="CBS_dom_sf"/>
</dbReference>
<sequence>IDWIRDLAHERERKQKLAEVGGLRGTLLRNLDSLQAWFLVPAVAGIIAGLLVGALDIAAEWLSDIGFGYCKTAFYLNQRFCCWQLPASKSCGEWVPWSQLVVTTSAAGAFWVSYLAYIVSAVTLAAVAAYLVDVYAPFAAGSGIPEIKTILAGYIIRAFLGARVLFIKSITLVITVASGLNVGKEGPFVHVACAIANVLSRIAPKYRHNEAKKREILSAAASAGISVAFGAPIGGVLFSLEEVSYYFPYKTMWRSFFCAMFAAVALKVVDPFRTGKRVLFQVTYDHVWHNFEMIFFCLLGIIGGLLGAFFKKMCLVLVAARENISLRRTAVSETVAIALVTAVISYLNIFMRVDAAELVLYLFQECTAGDFQGLCDEVPSTAGLLILAGLAKIFLTIMAVGLPVPAGIYMPSMAIGACFGRALGMLVQAWQRNYPGAWLFSACIANDQCITPGTYALVGAAAAMGGVTRMTVSLVVIMFELTGALTYVLPIMIAVMISKWVGDAFDRGGLDDAVIRLKNYPYLEASDNDDPSGDYPVERVMTRVEDLVVVAESGHTVSELGRLQDLLDSAHYNGYPVVRSTHDMKLTGFIAKEDLRNALGKCQQLAFLLSLPRDLPGDTMCFFNTVPNNVDPAESANLHDWVNETPLTVKPNFPVSSAVDMFAKMGLRFVLVTKQGRLLGLITKKDVMTHVYVQRAAASMR</sequence>
<dbReference type="CDD" id="cd03684">
    <property type="entry name" value="ClC_3_like"/>
    <property type="match status" value="1"/>
</dbReference>
<dbReference type="FunFam" id="1.10.3080.10:FF:000011">
    <property type="entry name" value="Chloride channel protein"/>
    <property type="match status" value="1"/>
</dbReference>
<keyword evidence="3 9" id="KW-0812">Transmembrane</keyword>
<keyword evidence="2 9" id="KW-0813">Transport</keyword>
<proteinExistence type="inferred from homology"/>
<feature type="transmembrane region" description="Helical" evidence="9">
    <location>
        <begin position="290"/>
        <end position="310"/>
    </location>
</feature>
<dbReference type="PROSITE" id="PS51371">
    <property type="entry name" value="CBS"/>
    <property type="match status" value="2"/>
</dbReference>
<keyword evidence="12" id="KW-1185">Reference proteome</keyword>
<feature type="transmembrane region" description="Helical" evidence="9">
    <location>
        <begin position="187"/>
        <end position="204"/>
    </location>
</feature>
<feature type="non-terminal residue" evidence="11">
    <location>
        <position position="1"/>
    </location>
</feature>
<accession>A0A4P9XQ99</accession>
<dbReference type="SUPFAM" id="SSF81340">
    <property type="entry name" value="Clc chloride channel"/>
    <property type="match status" value="1"/>
</dbReference>
<evidence type="ECO:0000313" key="12">
    <source>
        <dbReference type="Proteomes" id="UP000271241"/>
    </source>
</evidence>
<evidence type="ECO:0000256" key="7">
    <source>
        <dbReference type="ARBA" id="ARBA00023214"/>
    </source>
</evidence>
<feature type="transmembrane region" description="Helical" evidence="9">
    <location>
        <begin position="216"/>
        <end position="240"/>
    </location>
</feature>
<dbReference type="InterPro" id="IPR014743">
    <property type="entry name" value="Cl-channel_core"/>
</dbReference>
<evidence type="ECO:0000256" key="1">
    <source>
        <dbReference type="ARBA" id="ARBA00004141"/>
    </source>
</evidence>
<dbReference type="GO" id="GO:0005886">
    <property type="term" value="C:plasma membrane"/>
    <property type="evidence" value="ECO:0007669"/>
    <property type="project" value="TreeGrafter"/>
</dbReference>
<dbReference type="STRING" id="78915.A0A4P9XQ99"/>
<dbReference type="Gene3D" id="3.90.1280.20">
    <property type="match status" value="1"/>
</dbReference>
<feature type="transmembrane region" description="Helical" evidence="9">
    <location>
        <begin position="330"/>
        <end position="350"/>
    </location>
</feature>
<keyword evidence="7 9" id="KW-0868">Chloride</keyword>
<dbReference type="EMBL" id="KZ992625">
    <property type="protein sequence ID" value="RKP08214.1"/>
    <property type="molecule type" value="Genomic_DNA"/>
</dbReference>
<dbReference type="Gene3D" id="1.10.3080.10">
    <property type="entry name" value="Clc chloride channel"/>
    <property type="match status" value="1"/>
</dbReference>
<dbReference type="CDD" id="cd04591">
    <property type="entry name" value="CBS_pair_voltage-gated_CLC_euk_bac"/>
    <property type="match status" value="1"/>
</dbReference>